<dbReference type="GO" id="GO:0016567">
    <property type="term" value="P:protein ubiquitination"/>
    <property type="evidence" value="ECO:0007669"/>
    <property type="project" value="TreeGrafter"/>
</dbReference>
<comment type="caution">
    <text evidence="9">The sequence shown here is derived from an EMBL/GenBank/DDBJ whole genome shotgun (WGS) entry which is preliminary data.</text>
</comment>
<name>A0A8S3Z1N1_9EUPU</name>
<dbReference type="PANTHER" id="PTHR12558:SF13">
    <property type="entry name" value="CELL DIVISION CYCLE PROTEIN 27 HOMOLOG"/>
    <property type="match status" value="1"/>
</dbReference>
<dbReference type="InterPro" id="IPR013105">
    <property type="entry name" value="TPR_2"/>
</dbReference>
<dbReference type="Proteomes" id="UP000678393">
    <property type="component" value="Unassembled WGS sequence"/>
</dbReference>
<dbReference type="GO" id="GO:0051301">
    <property type="term" value="P:cell division"/>
    <property type="evidence" value="ECO:0007669"/>
    <property type="project" value="TreeGrafter"/>
</dbReference>
<feature type="repeat" description="TPR" evidence="7">
    <location>
        <begin position="114"/>
        <end position="147"/>
    </location>
</feature>
<organism evidence="9 10">
    <name type="scientific">Candidula unifasciata</name>
    <dbReference type="NCBI Taxonomy" id="100452"/>
    <lineage>
        <taxon>Eukaryota</taxon>
        <taxon>Metazoa</taxon>
        <taxon>Spiralia</taxon>
        <taxon>Lophotrochozoa</taxon>
        <taxon>Mollusca</taxon>
        <taxon>Gastropoda</taxon>
        <taxon>Heterobranchia</taxon>
        <taxon>Euthyneura</taxon>
        <taxon>Panpulmonata</taxon>
        <taxon>Eupulmonata</taxon>
        <taxon>Stylommatophora</taxon>
        <taxon>Helicina</taxon>
        <taxon>Helicoidea</taxon>
        <taxon>Geomitridae</taxon>
        <taxon>Candidula</taxon>
    </lineage>
</organism>
<dbReference type="OrthoDB" id="329563at2759"/>
<dbReference type="FunFam" id="1.25.40.10:FF:000018">
    <property type="entry name" value="Cell division cycle protein 27 homolog B"/>
    <property type="match status" value="1"/>
</dbReference>
<evidence type="ECO:0000256" key="6">
    <source>
        <dbReference type="ARBA" id="ARBA00039307"/>
    </source>
</evidence>
<dbReference type="PANTHER" id="PTHR12558">
    <property type="entry name" value="CELL DIVISION CYCLE 16,23,27"/>
    <property type="match status" value="1"/>
</dbReference>
<evidence type="ECO:0000256" key="2">
    <source>
        <dbReference type="ARBA" id="ARBA00022737"/>
    </source>
</evidence>
<keyword evidence="10" id="KW-1185">Reference proteome</keyword>
<dbReference type="InterPro" id="IPR019734">
    <property type="entry name" value="TPR_rpt"/>
</dbReference>
<feature type="repeat" description="TPR" evidence="7">
    <location>
        <begin position="531"/>
        <end position="564"/>
    </location>
</feature>
<proteinExistence type="inferred from homology"/>
<comment type="subcellular location">
    <subcellularLocation>
        <location evidence="1">Nucleus</location>
    </subcellularLocation>
</comment>
<dbReference type="EMBL" id="CAJHNH020001045">
    <property type="protein sequence ID" value="CAG5121231.1"/>
    <property type="molecule type" value="Genomic_DNA"/>
</dbReference>
<dbReference type="Pfam" id="PF13181">
    <property type="entry name" value="TPR_8"/>
    <property type="match status" value="1"/>
</dbReference>
<evidence type="ECO:0000256" key="1">
    <source>
        <dbReference type="ARBA" id="ARBA00004123"/>
    </source>
</evidence>
<dbReference type="SMART" id="SM00028">
    <property type="entry name" value="TPR"/>
    <property type="match status" value="9"/>
</dbReference>
<feature type="non-terminal residue" evidence="9">
    <location>
        <position position="762"/>
    </location>
</feature>
<evidence type="ECO:0000256" key="8">
    <source>
        <dbReference type="SAM" id="MobiDB-lite"/>
    </source>
</evidence>
<dbReference type="GO" id="GO:0031145">
    <property type="term" value="P:anaphase-promoting complex-dependent catabolic process"/>
    <property type="evidence" value="ECO:0007669"/>
    <property type="project" value="TreeGrafter"/>
</dbReference>
<dbReference type="SUPFAM" id="SSF48452">
    <property type="entry name" value="TPR-like"/>
    <property type="match status" value="2"/>
</dbReference>
<keyword evidence="4" id="KW-0539">Nucleus</keyword>
<feature type="repeat" description="TPR" evidence="7">
    <location>
        <begin position="565"/>
        <end position="598"/>
    </location>
</feature>
<dbReference type="Pfam" id="PF00515">
    <property type="entry name" value="TPR_1"/>
    <property type="match status" value="1"/>
</dbReference>
<dbReference type="Pfam" id="PF07719">
    <property type="entry name" value="TPR_2"/>
    <property type="match status" value="1"/>
</dbReference>
<dbReference type="Pfam" id="PF12895">
    <property type="entry name" value="ANAPC3"/>
    <property type="match status" value="1"/>
</dbReference>
<evidence type="ECO:0000256" key="7">
    <source>
        <dbReference type="PROSITE-ProRule" id="PRU00339"/>
    </source>
</evidence>
<dbReference type="InterPro" id="IPR011990">
    <property type="entry name" value="TPR-like_helical_dom_sf"/>
</dbReference>
<dbReference type="Gene3D" id="1.25.40.10">
    <property type="entry name" value="Tetratricopeptide repeat domain"/>
    <property type="match status" value="4"/>
</dbReference>
<evidence type="ECO:0000313" key="9">
    <source>
        <dbReference type="EMBL" id="CAG5121231.1"/>
    </source>
</evidence>
<feature type="compositionally biased region" description="Polar residues" evidence="8">
    <location>
        <begin position="346"/>
        <end position="374"/>
    </location>
</feature>
<keyword evidence="3 7" id="KW-0802">TPR repeat</keyword>
<protein>
    <recommendedName>
        <fullName evidence="6">Cell division cycle protein 27 homolog</fullName>
    </recommendedName>
</protein>
<feature type="repeat" description="TPR" evidence="7">
    <location>
        <begin position="599"/>
        <end position="632"/>
    </location>
</feature>
<dbReference type="AlphaFoldDB" id="A0A8S3Z1N1"/>
<keyword evidence="2" id="KW-0677">Repeat</keyword>
<gene>
    <name evidence="9" type="ORF">CUNI_LOCUS6789</name>
</gene>
<feature type="region of interest" description="Disordered" evidence="8">
    <location>
        <begin position="209"/>
        <end position="248"/>
    </location>
</feature>
<evidence type="ECO:0000256" key="4">
    <source>
        <dbReference type="ARBA" id="ARBA00023242"/>
    </source>
</evidence>
<dbReference type="GO" id="GO:0007091">
    <property type="term" value="P:metaphase/anaphase transition of mitotic cell cycle"/>
    <property type="evidence" value="ECO:0007669"/>
    <property type="project" value="TreeGrafter"/>
</dbReference>
<dbReference type="GO" id="GO:0005680">
    <property type="term" value="C:anaphase-promoting complex"/>
    <property type="evidence" value="ECO:0007669"/>
    <property type="project" value="TreeGrafter"/>
</dbReference>
<evidence type="ECO:0000313" key="10">
    <source>
        <dbReference type="Proteomes" id="UP000678393"/>
    </source>
</evidence>
<feature type="repeat" description="TPR" evidence="7">
    <location>
        <begin position="701"/>
        <end position="734"/>
    </location>
</feature>
<dbReference type="GO" id="GO:0005737">
    <property type="term" value="C:cytoplasm"/>
    <property type="evidence" value="ECO:0007669"/>
    <property type="project" value="TreeGrafter"/>
</dbReference>
<dbReference type="PROSITE" id="PS50293">
    <property type="entry name" value="TPR_REGION"/>
    <property type="match status" value="2"/>
</dbReference>
<comment type="similarity">
    <text evidence="5">Belongs to the APC3/CDC27 family.</text>
</comment>
<feature type="region of interest" description="Disordered" evidence="8">
    <location>
        <begin position="332"/>
        <end position="394"/>
    </location>
</feature>
<dbReference type="Pfam" id="PF13432">
    <property type="entry name" value="TPR_16"/>
    <property type="match status" value="2"/>
</dbReference>
<evidence type="ECO:0000256" key="3">
    <source>
        <dbReference type="ARBA" id="ARBA00022803"/>
    </source>
</evidence>
<sequence length="762" mass="85829">MLLQEPVQAAVWDALSNYSYGNAIFLAERLYAEIANSDSLYLLATCYYRSGSVYQAYMLLCKSCCQSPQCKYLLAKCCVDMNKYAEAERILAGTVLAKVKSHEDLEAEFGSLACYVFSLLGYVYSKTERISKAVLCYRRSLKLNPLLWKSFEMLCSMGENVKPESVFQIPTNTSTINATVAPPSDCDALGEQLTETVVKSFPSEHLLSPRNICSNQTPENNQNQPGYDISKAPRPNKQKLTTTPDPTLIRKSSLPVKLFLNQGQISPSFGLLPLENPMIISGSATPSFISPLPTESQALEVQAPMKARPATRRTQMGKSPVLNWSNALKKMKDQEPANAPIRRSSRLFTNSNSNSSAVKENNKGQSPGTLTGSKGLNKRSKRTTKSQQELNEINKGELTVDTKCASANSDTVEQIVQMQQQSLAGILHLLRNVGTAYSALSRYDCKQAIDLFSELPDHQYTTGWVLCQVGRAYYELTEYQKAARVFEEVRRLEPYHIEGLDFYSSVLWHLHKEVELSLLAQELTALDKTAPQAWFATGNCFSLQKEHDVAIKFFQRAIQVDPNFVYAYSLLALEYIYLEEFDKAMTCFRNAIRLDPRHYQAWYGVGIIYYKQEKFSLAEVHYRKALSINPQSSVLMCHVGVAQHAQQKTDLALSTLNMAIRADPKNPLCVFHRASILFANDRHQEALEELETLKQIIPRESLVYFLMGKVHKKLGNTHLAMMNFSWAMDLDPKGLNNQIKEAVDKRYVTEDDDPLARLEQGS</sequence>
<accession>A0A8S3Z1N1</accession>
<dbReference type="PROSITE" id="PS50005">
    <property type="entry name" value="TPR"/>
    <property type="match status" value="6"/>
</dbReference>
<feature type="compositionally biased region" description="Polar residues" evidence="8">
    <location>
        <begin position="211"/>
        <end position="225"/>
    </location>
</feature>
<evidence type="ECO:0000256" key="5">
    <source>
        <dbReference type="ARBA" id="ARBA00038210"/>
    </source>
</evidence>
<feature type="repeat" description="TPR" evidence="7">
    <location>
        <begin position="463"/>
        <end position="496"/>
    </location>
</feature>
<reference evidence="9" key="1">
    <citation type="submission" date="2021-04" db="EMBL/GenBank/DDBJ databases">
        <authorList>
            <consortium name="Molecular Ecology Group"/>
        </authorList>
    </citation>
    <scope>NUCLEOTIDE SEQUENCE</scope>
</reference>